<evidence type="ECO:0000313" key="8">
    <source>
        <dbReference type="Proteomes" id="UP000015104"/>
    </source>
</evidence>
<feature type="transmembrane region" description="Helical" evidence="5">
    <location>
        <begin position="161"/>
        <end position="180"/>
    </location>
</feature>
<dbReference type="SUPFAM" id="SSF103473">
    <property type="entry name" value="MFS general substrate transporter"/>
    <property type="match status" value="1"/>
</dbReference>
<dbReference type="PROSITE" id="PS50850">
    <property type="entry name" value="MFS"/>
    <property type="match status" value="1"/>
</dbReference>
<dbReference type="EnsemblMetazoa" id="tetur24g01970.1">
    <property type="protein sequence ID" value="tetur24g01970.1"/>
    <property type="gene ID" value="tetur24g01970"/>
</dbReference>
<evidence type="ECO:0000256" key="4">
    <source>
        <dbReference type="ARBA" id="ARBA00023136"/>
    </source>
</evidence>
<dbReference type="EMBL" id="CAEY01000644">
    <property type="status" value="NOT_ANNOTATED_CDS"/>
    <property type="molecule type" value="Genomic_DNA"/>
</dbReference>
<feature type="transmembrane region" description="Helical" evidence="5">
    <location>
        <begin position="342"/>
        <end position="365"/>
    </location>
</feature>
<dbReference type="eggNOG" id="KOG0255">
    <property type="taxonomic scope" value="Eukaryota"/>
</dbReference>
<feature type="transmembrane region" description="Helical" evidence="5">
    <location>
        <begin position="400"/>
        <end position="418"/>
    </location>
</feature>
<name>T1KWK6_TETUR</name>
<feature type="transmembrane region" description="Helical" evidence="5">
    <location>
        <begin position="45"/>
        <end position="68"/>
    </location>
</feature>
<keyword evidence="8" id="KW-1185">Reference proteome</keyword>
<dbReference type="InterPro" id="IPR005828">
    <property type="entry name" value="MFS_sugar_transport-like"/>
</dbReference>
<dbReference type="STRING" id="32264.T1KWK6"/>
<feature type="transmembrane region" description="Helical" evidence="5">
    <location>
        <begin position="240"/>
        <end position="265"/>
    </location>
</feature>
<dbReference type="InterPro" id="IPR036259">
    <property type="entry name" value="MFS_trans_sf"/>
</dbReference>
<feature type="transmembrane region" description="Helical" evidence="5">
    <location>
        <begin position="216"/>
        <end position="234"/>
    </location>
</feature>
<evidence type="ECO:0000259" key="6">
    <source>
        <dbReference type="PROSITE" id="PS50850"/>
    </source>
</evidence>
<feature type="transmembrane region" description="Helical" evidence="5">
    <location>
        <begin position="371"/>
        <end position="388"/>
    </location>
</feature>
<accession>T1KWK6</accession>
<dbReference type="Gene3D" id="1.20.1250.20">
    <property type="entry name" value="MFS general substrate transporter like domains"/>
    <property type="match status" value="1"/>
</dbReference>
<dbReference type="AlphaFoldDB" id="T1KWK6"/>
<dbReference type="PANTHER" id="PTHR24064">
    <property type="entry name" value="SOLUTE CARRIER FAMILY 22 MEMBER"/>
    <property type="match status" value="1"/>
</dbReference>
<dbReference type="GO" id="GO:0022857">
    <property type="term" value="F:transmembrane transporter activity"/>
    <property type="evidence" value="ECO:0007669"/>
    <property type="project" value="InterPro"/>
</dbReference>
<keyword evidence="2 5" id="KW-0812">Transmembrane</keyword>
<evidence type="ECO:0000256" key="1">
    <source>
        <dbReference type="ARBA" id="ARBA00004141"/>
    </source>
</evidence>
<dbReference type="InterPro" id="IPR020846">
    <property type="entry name" value="MFS_dom"/>
</dbReference>
<dbReference type="Proteomes" id="UP000015104">
    <property type="component" value="Unassembled WGS sequence"/>
</dbReference>
<keyword evidence="3 5" id="KW-1133">Transmembrane helix</keyword>
<dbReference type="Pfam" id="PF00083">
    <property type="entry name" value="Sugar_tr"/>
    <property type="match status" value="1"/>
</dbReference>
<evidence type="ECO:0000256" key="3">
    <source>
        <dbReference type="ARBA" id="ARBA00022989"/>
    </source>
</evidence>
<sequence length="531" mass="58954">MGENTKESNSLINGKCESKSGQLTLEEVLTKYVGSFGSFQKLLTLYIALFIGPITSMNMISQFLILLIPPHQCDLSTINQTTPLLINSIDSPSPIEPIQLVHQYEGSCSIKRYIDSAPNLTDSLPCPKGWEYDHNLIYPTLVSEQNWVCNERWKALLPHSIYWAGATLGCFVFGTFSDIFGRVPTTMAIFTLAGLSGLAGVFFSHDFTLFVLSRGLMGFAFTGSVTLVLVIEFVGLRNRLLVSTAFVASHSITSALWSAFAYYIANWKLLLILSSSAQFTPESVRWLYSKGKVEKGSKVLTSVARFNGKQVPEDVLDSIIIRKPAPFHLKEFLNYPRLCRNFMFAGILSILNGISFIGTNLYAAVLLKNPFLVLSLNAFIDAIACLVSKNLADRYGRKRIMLINIYLSFIIYESANLLDRNSIQFMVIFYIGRFTAANTFNILYLYVAEIVPTFFRSRAVSTRLCLNNFGAFIAPFVISLHSYGSYIPLTVIGLTSAVSGLLVLFLPETLGVPLPETCAEADKLGSNQDKK</sequence>
<evidence type="ECO:0000313" key="7">
    <source>
        <dbReference type="EnsemblMetazoa" id="tetur24g01970.1"/>
    </source>
</evidence>
<evidence type="ECO:0000256" key="5">
    <source>
        <dbReference type="SAM" id="Phobius"/>
    </source>
</evidence>
<reference evidence="8" key="1">
    <citation type="submission" date="2011-08" db="EMBL/GenBank/DDBJ databases">
        <authorList>
            <person name="Rombauts S."/>
        </authorList>
    </citation>
    <scope>NUCLEOTIDE SEQUENCE</scope>
    <source>
        <strain evidence="8">London</strain>
    </source>
</reference>
<organism evidence="7 8">
    <name type="scientific">Tetranychus urticae</name>
    <name type="common">Two-spotted spider mite</name>
    <dbReference type="NCBI Taxonomy" id="32264"/>
    <lineage>
        <taxon>Eukaryota</taxon>
        <taxon>Metazoa</taxon>
        <taxon>Ecdysozoa</taxon>
        <taxon>Arthropoda</taxon>
        <taxon>Chelicerata</taxon>
        <taxon>Arachnida</taxon>
        <taxon>Acari</taxon>
        <taxon>Acariformes</taxon>
        <taxon>Trombidiformes</taxon>
        <taxon>Prostigmata</taxon>
        <taxon>Eleutherengona</taxon>
        <taxon>Raphignathae</taxon>
        <taxon>Tetranychoidea</taxon>
        <taxon>Tetranychidae</taxon>
        <taxon>Tetranychus</taxon>
    </lineage>
</organism>
<feature type="transmembrane region" description="Helical" evidence="5">
    <location>
        <begin position="424"/>
        <end position="448"/>
    </location>
</feature>
<dbReference type="HOGENOM" id="CLU_001265_33_4_1"/>
<comment type="subcellular location">
    <subcellularLocation>
        <location evidence="1">Membrane</location>
        <topology evidence="1">Multi-pass membrane protein</topology>
    </subcellularLocation>
</comment>
<reference evidence="7" key="2">
    <citation type="submission" date="2015-06" db="UniProtKB">
        <authorList>
            <consortium name="EnsemblMetazoa"/>
        </authorList>
    </citation>
    <scope>IDENTIFICATION</scope>
</reference>
<feature type="transmembrane region" description="Helical" evidence="5">
    <location>
        <begin position="460"/>
        <end position="480"/>
    </location>
</feature>
<feature type="transmembrane region" description="Helical" evidence="5">
    <location>
        <begin position="186"/>
        <end position="204"/>
    </location>
</feature>
<proteinExistence type="predicted"/>
<feature type="transmembrane region" description="Helical" evidence="5">
    <location>
        <begin position="486"/>
        <end position="506"/>
    </location>
</feature>
<evidence type="ECO:0000256" key="2">
    <source>
        <dbReference type="ARBA" id="ARBA00022692"/>
    </source>
</evidence>
<feature type="domain" description="Major facilitator superfamily (MFS) profile" evidence="6">
    <location>
        <begin position="41"/>
        <end position="511"/>
    </location>
</feature>
<dbReference type="GO" id="GO:0016020">
    <property type="term" value="C:membrane"/>
    <property type="evidence" value="ECO:0007669"/>
    <property type="project" value="UniProtKB-SubCell"/>
</dbReference>
<keyword evidence="4 5" id="KW-0472">Membrane</keyword>
<protein>
    <recommendedName>
        <fullName evidence="6">Major facilitator superfamily (MFS) profile domain-containing protein</fullName>
    </recommendedName>
</protein>